<sequence length="379" mass="40385">MSDRNHPECGFPCRAAVQPQSGPGAGPRMHRRCCGRGGCAIAGAMTAKVLFLSDSRPGHYHQSEGAIRALKRLVPVTVERVQVKSPGWLRGHRQRQLVSLMSFSPALALRLAHGLDLAAIARPDIIVSAGAETMAANALLARHFAARNIFIGSLREMAEDRFSAVLAIYPSQAVRANHILTLKPPPFEPDDLPAPQRPKGTDLAGLTAALFVGGPSGSHSWGAADWERLETLVRETGRAGLSWTLTNSRRTPHAASDMLQRLAAEEPSVAGFVDIRAAGAGSAHRLFAADILAVTEDSATMLMEAVAARRPVVALVPERRTATRDDEAIDALEGARRLVRLPLAEADGARFGDAVLAGEPLAENPLDALAEKLRPVLGL</sequence>
<evidence type="ECO:0000313" key="1">
    <source>
        <dbReference type="EMBL" id="RAI30074.1"/>
    </source>
</evidence>
<gene>
    <name evidence="1" type="ORF">CH339_00650</name>
</gene>
<accession>A0A327JWX8</accession>
<dbReference type="OrthoDB" id="1865at2"/>
<proteinExistence type="predicted"/>
<dbReference type="Proteomes" id="UP000249299">
    <property type="component" value="Unassembled WGS sequence"/>
</dbReference>
<reference evidence="1 2" key="1">
    <citation type="submission" date="2017-07" db="EMBL/GenBank/DDBJ databases">
        <title>Draft Genome Sequences of Select Purple Nonsulfur Bacteria.</title>
        <authorList>
            <person name="Lasarre B."/>
            <person name="Mckinlay J.B."/>
        </authorList>
    </citation>
    <scope>NUCLEOTIDE SEQUENCE [LARGE SCALE GENOMIC DNA]</scope>
    <source>
        <strain evidence="1 2">DSM 11290</strain>
    </source>
</reference>
<comment type="caution">
    <text evidence="1">The sequence shown here is derived from an EMBL/GenBank/DDBJ whole genome shotgun (WGS) entry which is preliminary data.</text>
</comment>
<organism evidence="1 2">
    <name type="scientific">Rhodobium orientis</name>
    <dbReference type="NCBI Taxonomy" id="34017"/>
    <lineage>
        <taxon>Bacteria</taxon>
        <taxon>Pseudomonadati</taxon>
        <taxon>Pseudomonadota</taxon>
        <taxon>Alphaproteobacteria</taxon>
        <taxon>Hyphomicrobiales</taxon>
        <taxon>Rhodobiaceae</taxon>
        <taxon>Rhodobium</taxon>
    </lineage>
</organism>
<keyword evidence="2" id="KW-1185">Reference proteome</keyword>
<evidence type="ECO:0008006" key="3">
    <source>
        <dbReference type="Google" id="ProtNLM"/>
    </source>
</evidence>
<protein>
    <recommendedName>
        <fullName evidence="3">Nucleoside-diphosphate sugar epimerase</fullName>
    </recommendedName>
</protein>
<dbReference type="InterPro" id="IPR009367">
    <property type="entry name" value="Elm1-like"/>
</dbReference>
<evidence type="ECO:0000313" key="2">
    <source>
        <dbReference type="Proteomes" id="UP000249299"/>
    </source>
</evidence>
<dbReference type="EMBL" id="NPEV01000001">
    <property type="protein sequence ID" value="RAI30074.1"/>
    <property type="molecule type" value="Genomic_DNA"/>
</dbReference>
<dbReference type="Pfam" id="PF06258">
    <property type="entry name" value="Mito_fiss_Elm1"/>
    <property type="match status" value="1"/>
</dbReference>
<name>A0A327JWX8_9HYPH</name>
<dbReference type="AlphaFoldDB" id="A0A327JWX8"/>